<dbReference type="GO" id="GO:0005886">
    <property type="term" value="C:plasma membrane"/>
    <property type="evidence" value="ECO:0007669"/>
    <property type="project" value="UniProtKB-SubCell"/>
</dbReference>
<dbReference type="InterPro" id="IPR001708">
    <property type="entry name" value="YidC/ALB3/OXA1/COX18"/>
</dbReference>
<evidence type="ECO:0000256" key="8">
    <source>
        <dbReference type="ARBA" id="ARBA00022989"/>
    </source>
</evidence>
<dbReference type="PANTHER" id="PTHR12428:SF65">
    <property type="entry name" value="CYTOCHROME C OXIDASE ASSEMBLY PROTEIN COX18, MITOCHONDRIAL"/>
    <property type="match status" value="1"/>
</dbReference>
<evidence type="ECO:0000256" key="7">
    <source>
        <dbReference type="ARBA" id="ARBA00022927"/>
    </source>
</evidence>
<evidence type="ECO:0000256" key="4">
    <source>
        <dbReference type="ARBA" id="ARBA00022448"/>
    </source>
</evidence>
<keyword evidence="21" id="KW-1185">Reference proteome</keyword>
<organism evidence="20 21">
    <name type="scientific">Zhihengliuella halotolerans</name>
    <dbReference type="NCBI Taxonomy" id="370736"/>
    <lineage>
        <taxon>Bacteria</taxon>
        <taxon>Bacillati</taxon>
        <taxon>Actinomycetota</taxon>
        <taxon>Actinomycetes</taxon>
        <taxon>Micrococcales</taxon>
        <taxon>Micrococcaceae</taxon>
        <taxon>Zhihengliuella</taxon>
    </lineage>
</organism>
<dbReference type="Pfam" id="PF02096">
    <property type="entry name" value="60KD_IMP"/>
    <property type="match status" value="1"/>
</dbReference>
<feature type="region of interest" description="Disordered" evidence="17">
    <location>
        <begin position="269"/>
        <end position="323"/>
    </location>
</feature>
<evidence type="ECO:0000256" key="6">
    <source>
        <dbReference type="ARBA" id="ARBA00022692"/>
    </source>
</evidence>
<sequence>MGFFDTILWPFQWVVTWILRICHEILTAIGLDETSGWNWTLSIVLLVLLIRAALIPVFVKQIKAQRAMQALQPDLRKLQAKYKGKKDQLSQQAMLAEQRELFKRHKTNPLSSCLPLLIQMPFFFALFHSLNNARGASENNEGIGQLTVNQTHHFADSSIFGAGLSQTFLGTFNSGSPQIAVIVISVVMILAMVASQFITQKQIMTKNMTKEALEGPFMQQQKMMLYILPLVFGIGGINFPIGVLIYWTATNLWTLAQQYYIIRRNPTPGSQAERELNARRAAKGLPPVHEKKKKAEAEAEAPEVPEPPKVQRSQPQRKNRRKK</sequence>
<evidence type="ECO:0000256" key="1">
    <source>
        <dbReference type="ARBA" id="ARBA00004651"/>
    </source>
</evidence>
<evidence type="ECO:0000256" key="3">
    <source>
        <dbReference type="ARBA" id="ARBA00015325"/>
    </source>
</evidence>
<dbReference type="GO" id="GO:0015031">
    <property type="term" value="P:protein transport"/>
    <property type="evidence" value="ECO:0007669"/>
    <property type="project" value="UniProtKB-KW"/>
</dbReference>
<evidence type="ECO:0000256" key="11">
    <source>
        <dbReference type="ARBA" id="ARBA00025034"/>
    </source>
</evidence>
<comment type="caution">
    <text evidence="20">The sequence shown here is derived from an EMBL/GenBank/DDBJ whole genome shotgun (WGS) entry which is preliminary data.</text>
</comment>
<evidence type="ECO:0000256" key="15">
    <source>
        <dbReference type="ARBA" id="ARBA00033342"/>
    </source>
</evidence>
<dbReference type="OrthoDB" id="9780552at2"/>
<keyword evidence="6 16" id="KW-0812">Transmembrane</keyword>
<dbReference type="NCBIfam" id="TIGR03592">
    <property type="entry name" value="yidC_oxa1_cterm"/>
    <property type="match status" value="1"/>
</dbReference>
<evidence type="ECO:0000256" key="13">
    <source>
        <dbReference type="ARBA" id="ARBA00031538"/>
    </source>
</evidence>
<comment type="similarity">
    <text evidence="2">Belongs to the OXA1/ALB3/YidC family. Type 1 subfamily.</text>
</comment>
<evidence type="ECO:0000256" key="12">
    <source>
        <dbReference type="ARBA" id="ARBA00026028"/>
    </source>
</evidence>
<feature type="transmembrane region" description="Helical" evidence="18">
    <location>
        <begin position="109"/>
        <end position="130"/>
    </location>
</feature>
<evidence type="ECO:0000256" key="10">
    <source>
        <dbReference type="ARBA" id="ARBA00023186"/>
    </source>
</evidence>
<dbReference type="CDD" id="cd20070">
    <property type="entry name" value="5TM_YidC_Alb3"/>
    <property type="match status" value="1"/>
</dbReference>
<evidence type="ECO:0000256" key="2">
    <source>
        <dbReference type="ARBA" id="ARBA00010527"/>
    </source>
</evidence>
<feature type="transmembrane region" description="Helical" evidence="18">
    <location>
        <begin position="39"/>
        <end position="59"/>
    </location>
</feature>
<feature type="transmembrane region" description="Helical" evidence="18">
    <location>
        <begin position="225"/>
        <end position="247"/>
    </location>
</feature>
<evidence type="ECO:0000256" key="18">
    <source>
        <dbReference type="SAM" id="Phobius"/>
    </source>
</evidence>
<proteinExistence type="inferred from homology"/>
<evidence type="ECO:0000313" key="21">
    <source>
        <dbReference type="Proteomes" id="UP000292685"/>
    </source>
</evidence>
<name>A0A4V2GA76_9MICC</name>
<evidence type="ECO:0000256" key="14">
    <source>
        <dbReference type="ARBA" id="ARBA00033245"/>
    </source>
</evidence>
<dbReference type="Proteomes" id="UP000292685">
    <property type="component" value="Unassembled WGS sequence"/>
</dbReference>
<evidence type="ECO:0000256" key="9">
    <source>
        <dbReference type="ARBA" id="ARBA00023136"/>
    </source>
</evidence>
<reference evidence="20 21" key="1">
    <citation type="submission" date="2019-02" db="EMBL/GenBank/DDBJ databases">
        <title>Sequencing the genomes of 1000 actinobacteria strains.</title>
        <authorList>
            <person name="Klenk H.-P."/>
        </authorList>
    </citation>
    <scope>NUCLEOTIDE SEQUENCE [LARGE SCALE GENOMIC DNA]</scope>
    <source>
        <strain evidence="20 21">DSM 17364</strain>
    </source>
</reference>
<keyword evidence="4" id="KW-0813">Transport</keyword>
<dbReference type="InterPro" id="IPR047196">
    <property type="entry name" value="YidC_ALB_C"/>
</dbReference>
<dbReference type="RefSeq" id="WP_102158628.1">
    <property type="nucleotide sequence ID" value="NZ_PGGT01000025.1"/>
</dbReference>
<dbReference type="GO" id="GO:0032977">
    <property type="term" value="F:membrane insertase activity"/>
    <property type="evidence" value="ECO:0007669"/>
    <property type="project" value="InterPro"/>
</dbReference>
<gene>
    <name evidence="20" type="ORF">EV380_2765</name>
</gene>
<evidence type="ECO:0000259" key="19">
    <source>
        <dbReference type="Pfam" id="PF02096"/>
    </source>
</evidence>
<dbReference type="AlphaFoldDB" id="A0A4V2GA76"/>
<evidence type="ECO:0000256" key="5">
    <source>
        <dbReference type="ARBA" id="ARBA00022475"/>
    </source>
</evidence>
<comment type="function">
    <text evidence="11">Required for the insertion and/or proper folding and/or complex formation of integral membrane proteins into the membrane. Involved in integration of membrane proteins that insert both dependently and independently of the Sec translocase complex, as well as at least some lipoproteins. Aids folding of multispanning membrane proteins.</text>
</comment>
<keyword evidence="10" id="KW-0143">Chaperone</keyword>
<accession>A0A4V2GA76</accession>
<evidence type="ECO:0000256" key="16">
    <source>
        <dbReference type="RuleBase" id="RU003945"/>
    </source>
</evidence>
<dbReference type="GO" id="GO:0051205">
    <property type="term" value="P:protein insertion into membrane"/>
    <property type="evidence" value="ECO:0007669"/>
    <property type="project" value="TreeGrafter"/>
</dbReference>
<comment type="subcellular location">
    <subcellularLocation>
        <location evidence="1">Cell membrane</location>
        <topology evidence="1">Multi-pass membrane protein</topology>
    </subcellularLocation>
    <subcellularLocation>
        <location evidence="16">Membrane</location>
        <topology evidence="16">Multi-pass membrane protein</topology>
    </subcellularLocation>
</comment>
<dbReference type="NCBIfam" id="NF002350">
    <property type="entry name" value="PRK01315.1"/>
    <property type="match status" value="1"/>
</dbReference>
<feature type="transmembrane region" description="Helical" evidence="18">
    <location>
        <begin position="179"/>
        <end position="198"/>
    </location>
</feature>
<evidence type="ECO:0000256" key="17">
    <source>
        <dbReference type="SAM" id="MobiDB-lite"/>
    </source>
</evidence>
<comment type="subunit">
    <text evidence="12">Interacts with the Sec translocase complex via SecD. Specifically interacts with transmembrane segments of nascent integral membrane proteins during membrane integration.</text>
</comment>
<dbReference type="InterPro" id="IPR028055">
    <property type="entry name" value="YidC/Oxa/ALB_C"/>
</dbReference>
<feature type="domain" description="Membrane insertase YidC/Oxa/ALB C-terminal" evidence="19">
    <location>
        <begin position="39"/>
        <end position="262"/>
    </location>
</feature>
<keyword evidence="7" id="KW-0653">Protein transport</keyword>
<dbReference type="EMBL" id="SHLA01000001">
    <property type="protein sequence ID" value="RZU63156.1"/>
    <property type="molecule type" value="Genomic_DNA"/>
</dbReference>
<keyword evidence="8 18" id="KW-1133">Transmembrane helix</keyword>
<protein>
    <recommendedName>
        <fullName evidence="3">Membrane protein insertase YidC</fullName>
    </recommendedName>
    <alternativeName>
        <fullName evidence="15">Foldase YidC</fullName>
    </alternativeName>
    <alternativeName>
        <fullName evidence="14">Membrane integrase YidC</fullName>
    </alternativeName>
    <alternativeName>
        <fullName evidence="13">Membrane protein YidC</fullName>
    </alternativeName>
</protein>
<dbReference type="PANTHER" id="PTHR12428">
    <property type="entry name" value="OXA1"/>
    <property type="match status" value="1"/>
</dbReference>
<keyword evidence="5" id="KW-1003">Cell membrane</keyword>
<evidence type="ECO:0000313" key="20">
    <source>
        <dbReference type="EMBL" id="RZU63156.1"/>
    </source>
</evidence>
<keyword evidence="9 18" id="KW-0472">Membrane</keyword>